<keyword evidence="8" id="KW-1185">Reference proteome</keyword>
<dbReference type="SUPFAM" id="SSF54826">
    <property type="entry name" value="Enolase N-terminal domain-like"/>
    <property type="match status" value="1"/>
</dbReference>
<dbReference type="EMBL" id="JBHSJG010000036">
    <property type="protein sequence ID" value="MFC4988700.1"/>
    <property type="molecule type" value="Genomic_DNA"/>
</dbReference>
<evidence type="ECO:0000256" key="2">
    <source>
        <dbReference type="ARBA" id="ARBA00022842"/>
    </source>
</evidence>
<comment type="cofactor">
    <cofactor evidence="4">
        <name>a divalent metal cation</name>
        <dbReference type="ChEBI" id="CHEBI:60240"/>
    </cofactor>
</comment>
<comment type="pathway">
    <text evidence="4">Quinol/quinone metabolism; 1,4-dihydroxy-2-naphthoate biosynthesis; 1,4-dihydroxy-2-naphthoate from chorismate: step 4/7.</text>
</comment>
<feature type="domain" description="Mandelate racemase/muconate lactonizing enzyme C-terminal" evidence="6">
    <location>
        <begin position="131"/>
        <end position="227"/>
    </location>
</feature>
<feature type="compositionally biased region" description="Gly residues" evidence="5">
    <location>
        <begin position="341"/>
        <end position="351"/>
    </location>
</feature>
<dbReference type="InterPro" id="IPR036849">
    <property type="entry name" value="Enolase-like_C_sf"/>
</dbReference>
<sequence>MTDLAYRQFSLALAEPLETSRGPIEAREGFLIRLTDDDGGEGVGEATPLPGWTESIEDCERAIERAREAAREEGLAGALEAVSDAPAARHGLALAALDRAATGADTPLYRHLGGDGVERVPVNATVGDGSPDETTEDVREAVDDGFSCCKLKAGVGSVERDVRRVRRVREAVGADLELRLDANGAWSRAEAEQAVEALGDDVDLLEQPLSSDDLAGHADLRGRGVAVAIDEGLYERGIDAVVGADAADAIVVKPMAVGGVDAGMKLAVWARECGVVPVVTTTIDAVLARTAAVHLAAAIPTEGKRPASGLATADLLCEDLAADPVELEGGEATVPQEPGLGVAGAWGGRDA</sequence>
<feature type="binding site" evidence="4">
    <location>
        <position position="206"/>
    </location>
    <ligand>
        <name>Mg(2+)</name>
        <dbReference type="ChEBI" id="CHEBI:18420"/>
    </ligand>
</feature>
<feature type="active site" description="Proton donor" evidence="4">
    <location>
        <position position="152"/>
    </location>
</feature>
<evidence type="ECO:0000259" key="6">
    <source>
        <dbReference type="SMART" id="SM00922"/>
    </source>
</evidence>
<dbReference type="EC" id="4.2.1.113" evidence="4"/>
<reference evidence="7 8" key="1">
    <citation type="journal article" date="2019" name="Int. J. Syst. Evol. Microbiol.">
        <title>The Global Catalogue of Microorganisms (GCM) 10K type strain sequencing project: providing services to taxonomists for standard genome sequencing and annotation.</title>
        <authorList>
            <consortium name="The Broad Institute Genomics Platform"/>
            <consortium name="The Broad Institute Genome Sequencing Center for Infectious Disease"/>
            <person name="Wu L."/>
            <person name="Ma J."/>
        </authorList>
    </citation>
    <scope>NUCLEOTIDE SEQUENCE [LARGE SCALE GENOMIC DNA]</scope>
    <source>
        <strain evidence="7 8">CGMCC 1.15824</strain>
    </source>
</reference>
<dbReference type="SFLD" id="SFLDG00180">
    <property type="entry name" value="muconate_cycloisomerase"/>
    <property type="match status" value="1"/>
</dbReference>
<gene>
    <name evidence="4" type="primary">menC</name>
    <name evidence="7" type="ORF">ACFPFO_13195</name>
</gene>
<dbReference type="Proteomes" id="UP001595925">
    <property type="component" value="Unassembled WGS sequence"/>
</dbReference>
<dbReference type="GO" id="GO:0009234">
    <property type="term" value="P:menaquinone biosynthetic process"/>
    <property type="evidence" value="ECO:0007669"/>
    <property type="project" value="UniProtKB-UniRule"/>
</dbReference>
<dbReference type="HAMAP" id="MF_00470">
    <property type="entry name" value="MenC_1"/>
    <property type="match status" value="1"/>
</dbReference>
<dbReference type="RefSeq" id="WP_224827429.1">
    <property type="nucleotide sequence ID" value="NZ_JAIVEF010000001.1"/>
</dbReference>
<comment type="similarity">
    <text evidence="4">Belongs to the mandelate racemase/muconate lactonizing enzyme family. MenC type 1 subfamily.</text>
</comment>
<feature type="binding site" evidence="4">
    <location>
        <position position="181"/>
    </location>
    <ligand>
        <name>Mg(2+)</name>
        <dbReference type="ChEBI" id="CHEBI:18420"/>
    </ligand>
</feature>
<comment type="function">
    <text evidence="4">Converts 2-succinyl-6-hydroxy-2,4-cyclohexadiene-1-carboxylate (SHCHC) to 2-succinylbenzoate (OSB).</text>
</comment>
<dbReference type="PANTHER" id="PTHR48073:SF2">
    <property type="entry name" value="O-SUCCINYLBENZOATE SYNTHASE"/>
    <property type="match status" value="1"/>
</dbReference>
<comment type="catalytic activity">
    <reaction evidence="4">
        <text>(1R,6R)-6-hydroxy-2-succinyl-cyclohexa-2,4-diene-1-carboxylate = 2-succinylbenzoate + H2O</text>
        <dbReference type="Rhea" id="RHEA:10196"/>
        <dbReference type="ChEBI" id="CHEBI:15377"/>
        <dbReference type="ChEBI" id="CHEBI:18325"/>
        <dbReference type="ChEBI" id="CHEBI:58689"/>
        <dbReference type="EC" id="4.2.1.113"/>
    </reaction>
</comment>
<dbReference type="InterPro" id="IPR013342">
    <property type="entry name" value="Mandelate_racemase_C"/>
</dbReference>
<feature type="region of interest" description="Disordered" evidence="5">
    <location>
        <begin position="331"/>
        <end position="351"/>
    </location>
</feature>
<dbReference type="SFLD" id="SFLDF00009">
    <property type="entry name" value="o-succinylbenzoate_synthase"/>
    <property type="match status" value="1"/>
</dbReference>
<feature type="active site" description="Proton acceptor" evidence="4">
    <location>
        <position position="253"/>
    </location>
</feature>
<dbReference type="GO" id="GO:0043748">
    <property type="term" value="F:O-succinylbenzoate synthase activity"/>
    <property type="evidence" value="ECO:0007669"/>
    <property type="project" value="UniProtKB-EC"/>
</dbReference>
<dbReference type="SMART" id="SM00922">
    <property type="entry name" value="MR_MLE"/>
    <property type="match status" value="1"/>
</dbReference>
<comment type="pathway">
    <text evidence="4">Quinol/quinone metabolism; menaquinone biosynthesis.</text>
</comment>
<organism evidence="7 8">
    <name type="scientific">Saliphagus infecundisoli</name>
    <dbReference type="NCBI Taxonomy" id="1849069"/>
    <lineage>
        <taxon>Archaea</taxon>
        <taxon>Methanobacteriati</taxon>
        <taxon>Methanobacteriota</taxon>
        <taxon>Stenosarchaea group</taxon>
        <taxon>Halobacteria</taxon>
        <taxon>Halobacteriales</taxon>
        <taxon>Natrialbaceae</taxon>
        <taxon>Saliphagus</taxon>
    </lineage>
</organism>
<evidence type="ECO:0000256" key="5">
    <source>
        <dbReference type="SAM" id="MobiDB-lite"/>
    </source>
</evidence>
<keyword evidence="1 4" id="KW-0479">Metal-binding</keyword>
<accession>A0ABD5QG49</accession>
<dbReference type="InterPro" id="IPR041338">
    <property type="entry name" value="OSBS_N"/>
</dbReference>
<evidence type="ECO:0000256" key="1">
    <source>
        <dbReference type="ARBA" id="ARBA00022723"/>
    </source>
</evidence>
<dbReference type="AlphaFoldDB" id="A0ABD5QG49"/>
<dbReference type="Gene3D" id="3.30.390.10">
    <property type="entry name" value="Enolase-like, N-terminal domain"/>
    <property type="match status" value="1"/>
</dbReference>
<dbReference type="SUPFAM" id="SSF51604">
    <property type="entry name" value="Enolase C-terminal domain-like"/>
    <property type="match status" value="1"/>
</dbReference>
<keyword evidence="4" id="KW-0474">Menaquinone biosynthesis</keyword>
<name>A0ABD5QG49_9EURY</name>
<evidence type="ECO:0000256" key="4">
    <source>
        <dbReference type="HAMAP-Rule" id="MF_00470"/>
    </source>
</evidence>
<protein>
    <recommendedName>
        <fullName evidence="4">o-succinylbenzoate synthase</fullName>
        <shortName evidence="4">OSB synthase</shortName>
        <shortName evidence="4">OSBS</shortName>
        <ecNumber evidence="4">4.2.1.113</ecNumber>
    </recommendedName>
    <alternativeName>
        <fullName evidence="4">4-(2'-carboxyphenyl)-4-oxybutyric acid synthase</fullName>
    </alternativeName>
    <alternativeName>
        <fullName evidence="4">o-succinylbenzoic acid synthase</fullName>
    </alternativeName>
</protein>
<feature type="binding site" evidence="4">
    <location>
        <position position="230"/>
    </location>
    <ligand>
        <name>Mg(2+)</name>
        <dbReference type="ChEBI" id="CHEBI:18420"/>
    </ligand>
</feature>
<evidence type="ECO:0000313" key="8">
    <source>
        <dbReference type="Proteomes" id="UP001595925"/>
    </source>
</evidence>
<dbReference type="InterPro" id="IPR029065">
    <property type="entry name" value="Enolase_C-like"/>
</dbReference>
<evidence type="ECO:0000256" key="3">
    <source>
        <dbReference type="ARBA" id="ARBA00023239"/>
    </source>
</evidence>
<comment type="caution">
    <text evidence="7">The sequence shown here is derived from an EMBL/GenBank/DDBJ whole genome shotgun (WGS) entry which is preliminary data.</text>
</comment>
<dbReference type="InterPro" id="IPR029017">
    <property type="entry name" value="Enolase-like_N"/>
</dbReference>
<dbReference type="GO" id="GO:0000287">
    <property type="term" value="F:magnesium ion binding"/>
    <property type="evidence" value="ECO:0007669"/>
    <property type="project" value="UniProtKB-UniRule"/>
</dbReference>
<evidence type="ECO:0000313" key="7">
    <source>
        <dbReference type="EMBL" id="MFC4988700.1"/>
    </source>
</evidence>
<dbReference type="Gene3D" id="3.20.20.120">
    <property type="entry name" value="Enolase-like C-terminal domain"/>
    <property type="match status" value="1"/>
</dbReference>
<keyword evidence="2 4" id="KW-0460">Magnesium</keyword>
<dbReference type="Pfam" id="PF13378">
    <property type="entry name" value="MR_MLE_C"/>
    <property type="match status" value="1"/>
</dbReference>
<dbReference type="SFLD" id="SFLDS00001">
    <property type="entry name" value="Enolase"/>
    <property type="match status" value="1"/>
</dbReference>
<proteinExistence type="inferred from homology"/>
<dbReference type="PANTHER" id="PTHR48073">
    <property type="entry name" value="O-SUCCINYLBENZOATE SYNTHASE-RELATED"/>
    <property type="match status" value="1"/>
</dbReference>
<dbReference type="Pfam" id="PF21508">
    <property type="entry name" value="MenC_N"/>
    <property type="match status" value="1"/>
</dbReference>
<keyword evidence="3 4" id="KW-0456">Lyase</keyword>
<dbReference type="InterPro" id="IPR010196">
    <property type="entry name" value="OSB_synthase_MenC1"/>
</dbReference>